<sequence>MLLSLALLTVPALASLSYDKDSGKIASISSTQKDILDQEIALKEICYRNLYADIGAPALPLPALSIEYLPSPSADEFKVKNSKELLISDTKGESVFLSDGLKKSFDDVEYYFEEFCYKQYNSREHSLDLDKSSGILVGKRDFASNIGLDTTGGLGSLGVGSFGSSPFDDGEKKDGSGGGDDQKKGGDDGRGFDFTSSVFSPGSFMSTFANSDGFDVGLDKGLGGDGYGEKASGSEQPHEDGKQDKDGVVDDKGGDRKAGDSGKKDKRSLWATQC</sequence>
<feature type="region of interest" description="Disordered" evidence="1">
    <location>
        <begin position="219"/>
        <end position="274"/>
    </location>
</feature>
<organism evidence="2 3">
    <name type="scientific">Rhodotorula paludigena</name>
    <dbReference type="NCBI Taxonomy" id="86838"/>
    <lineage>
        <taxon>Eukaryota</taxon>
        <taxon>Fungi</taxon>
        <taxon>Dikarya</taxon>
        <taxon>Basidiomycota</taxon>
        <taxon>Pucciniomycotina</taxon>
        <taxon>Microbotryomycetes</taxon>
        <taxon>Sporidiobolales</taxon>
        <taxon>Sporidiobolaceae</taxon>
        <taxon>Rhodotorula</taxon>
    </lineage>
</organism>
<proteinExistence type="predicted"/>
<gene>
    <name evidence="2" type="ORF">Rhopal_001072-T1</name>
</gene>
<keyword evidence="3" id="KW-1185">Reference proteome</keyword>
<evidence type="ECO:0000313" key="3">
    <source>
        <dbReference type="Proteomes" id="UP001342314"/>
    </source>
</evidence>
<evidence type="ECO:0000256" key="1">
    <source>
        <dbReference type="SAM" id="MobiDB-lite"/>
    </source>
</evidence>
<evidence type="ECO:0000313" key="2">
    <source>
        <dbReference type="EMBL" id="GJN88116.1"/>
    </source>
</evidence>
<dbReference type="AlphaFoldDB" id="A0AAV5G6E3"/>
<dbReference type="Proteomes" id="UP001342314">
    <property type="component" value="Unassembled WGS sequence"/>
</dbReference>
<name>A0AAV5G6E3_9BASI</name>
<dbReference type="EMBL" id="BQKY01000002">
    <property type="protein sequence ID" value="GJN88116.1"/>
    <property type="molecule type" value="Genomic_DNA"/>
</dbReference>
<feature type="region of interest" description="Disordered" evidence="1">
    <location>
        <begin position="164"/>
        <end position="201"/>
    </location>
</feature>
<reference evidence="2 3" key="1">
    <citation type="submission" date="2021-12" db="EMBL/GenBank/DDBJ databases">
        <title>High titer production of polyol ester of fatty acids by Rhodotorula paludigena BS15 towards product separation-free biomass refinery.</title>
        <authorList>
            <person name="Mano J."/>
            <person name="Ono H."/>
            <person name="Tanaka T."/>
            <person name="Naito K."/>
            <person name="Sushida H."/>
            <person name="Ike M."/>
            <person name="Tokuyasu K."/>
            <person name="Kitaoka M."/>
        </authorList>
    </citation>
    <scope>NUCLEOTIDE SEQUENCE [LARGE SCALE GENOMIC DNA]</scope>
    <source>
        <strain evidence="2 3">BS15</strain>
    </source>
</reference>
<feature type="compositionally biased region" description="Basic and acidic residues" evidence="1">
    <location>
        <begin position="169"/>
        <end position="191"/>
    </location>
</feature>
<feature type="compositionally biased region" description="Basic and acidic residues" evidence="1">
    <location>
        <begin position="236"/>
        <end position="263"/>
    </location>
</feature>
<protein>
    <submittedName>
        <fullName evidence="2">Uncharacterized protein</fullName>
    </submittedName>
</protein>
<comment type="caution">
    <text evidence="2">The sequence shown here is derived from an EMBL/GenBank/DDBJ whole genome shotgun (WGS) entry which is preliminary data.</text>
</comment>
<accession>A0AAV5G6E3</accession>